<comment type="caution">
    <text evidence="1">The sequence shown here is derived from an EMBL/GenBank/DDBJ whole genome shotgun (WGS) entry which is preliminary data.</text>
</comment>
<keyword evidence="2" id="KW-1185">Reference proteome</keyword>
<dbReference type="Proteomes" id="UP001148737">
    <property type="component" value="Unassembled WGS sequence"/>
</dbReference>
<reference evidence="1" key="1">
    <citation type="submission" date="2022-07" db="EMBL/GenBank/DDBJ databases">
        <title>Genome Sequence of Lecanicillium saksenae.</title>
        <authorList>
            <person name="Buettner E."/>
        </authorList>
    </citation>
    <scope>NUCLEOTIDE SEQUENCE</scope>
    <source>
        <strain evidence="1">VT-O1</strain>
    </source>
</reference>
<organism evidence="1 2">
    <name type="scientific">Lecanicillium saksenae</name>
    <dbReference type="NCBI Taxonomy" id="468837"/>
    <lineage>
        <taxon>Eukaryota</taxon>
        <taxon>Fungi</taxon>
        <taxon>Dikarya</taxon>
        <taxon>Ascomycota</taxon>
        <taxon>Pezizomycotina</taxon>
        <taxon>Sordariomycetes</taxon>
        <taxon>Hypocreomycetidae</taxon>
        <taxon>Hypocreales</taxon>
        <taxon>Cordycipitaceae</taxon>
        <taxon>Lecanicillium</taxon>
    </lineage>
</organism>
<sequence>MAIVQDWLPPTRENYETLVFIWQFLYPFIGSLQWVIKWYGMGKTSVKSPFNIPGRIAWMGMEAPGFLTLLYIMNTLPQQHGIHDLPWQNRVLGGLFPNFS</sequence>
<name>A0ACC1QDF5_9HYPO</name>
<gene>
    <name evidence="1" type="ORF">NLG97_g11321</name>
</gene>
<evidence type="ECO:0000313" key="2">
    <source>
        <dbReference type="Proteomes" id="UP001148737"/>
    </source>
</evidence>
<accession>A0ACC1QDF5</accession>
<protein>
    <submittedName>
        <fullName evidence="1">Uncharacterized protein</fullName>
    </submittedName>
</protein>
<proteinExistence type="predicted"/>
<dbReference type="EMBL" id="JANAKD010003539">
    <property type="protein sequence ID" value="KAJ3472062.1"/>
    <property type="molecule type" value="Genomic_DNA"/>
</dbReference>
<evidence type="ECO:0000313" key="1">
    <source>
        <dbReference type="EMBL" id="KAJ3472062.1"/>
    </source>
</evidence>